<dbReference type="AlphaFoldDB" id="A0A643JSU8"/>
<feature type="region of interest" description="Disordered" evidence="1">
    <location>
        <begin position="35"/>
        <end position="98"/>
    </location>
</feature>
<accession>A0A643JSU8</accession>
<sequence>MGFTTYLWFHWSTPFLFPATTPLVAIAQPHPGAIEKNGESYASKHPCPSSRDEPGTQGVSVERKWGVGSNREGRTGATSEGEAGTKEAKNQATRHIQNRRYTPLTIGCTGFEGCETGVRNRKTRADDDRDTAVVNVRNPAMRALESRNKGIAEREYRAAADIEGVVVHP</sequence>
<comment type="caution">
    <text evidence="2">The sequence shown here is derived from an EMBL/GenBank/DDBJ whole genome shotgun (WGS) entry which is preliminary data.</text>
</comment>
<reference evidence="2" key="1">
    <citation type="submission" date="2019-09" db="EMBL/GenBank/DDBJ databases">
        <title>Genomic analysis of Haloferax sp. CBA1149.</title>
        <authorList>
            <person name="Roh S.W."/>
        </authorList>
    </citation>
    <scope>NUCLEOTIDE SEQUENCE</scope>
    <source>
        <strain evidence="2">CBA1149</strain>
    </source>
</reference>
<gene>
    <name evidence="2" type="ORF">Hfx1149_00685</name>
</gene>
<name>A0A643JSU8_9EURY</name>
<evidence type="ECO:0000256" key="1">
    <source>
        <dbReference type="SAM" id="MobiDB-lite"/>
    </source>
</evidence>
<proteinExistence type="predicted"/>
<evidence type="ECO:0000313" key="2">
    <source>
        <dbReference type="EMBL" id="KAB1186623.1"/>
    </source>
</evidence>
<dbReference type="EMBL" id="VZUS01000001">
    <property type="protein sequence ID" value="KAB1186623.1"/>
    <property type="molecule type" value="Genomic_DNA"/>
</dbReference>
<protein>
    <submittedName>
        <fullName evidence="2">Uncharacterized protein</fullName>
    </submittedName>
</protein>
<dbReference type="RefSeq" id="WP_151134490.1">
    <property type="nucleotide sequence ID" value="NZ_VZUS01000001.1"/>
</dbReference>
<organism evidence="2">
    <name type="scientific">Haloferax sp. CBA1149</name>
    <dbReference type="NCBI Taxonomy" id="2650753"/>
    <lineage>
        <taxon>Archaea</taxon>
        <taxon>Methanobacteriati</taxon>
        <taxon>Methanobacteriota</taxon>
        <taxon>Stenosarchaea group</taxon>
        <taxon>Halobacteria</taxon>
        <taxon>Halobacteriales</taxon>
        <taxon>Haloferacaceae</taxon>
        <taxon>Haloferax</taxon>
    </lineage>
</organism>